<evidence type="ECO:0000313" key="2">
    <source>
        <dbReference type="Proteomes" id="UP000048948"/>
    </source>
</evidence>
<name>A0A655AV19_MYCTX</name>
<sequence length="144" mass="14730">MANTTEVVAAAVCDHPAGTLTSSRWSVLATVPVPSGNRPITRSPTAKDPLFKLVSITTPQASTPMTASGSGYRPSAIMTSRKLAAIADTATRTCPGPSGASASGISSSRRFSKVPAVLIANRHGRSLGGTNSPPTARLRCTRAV</sequence>
<dbReference type="EMBL" id="CNGE01001522">
    <property type="protein sequence ID" value="CKU24049.1"/>
    <property type="molecule type" value="Genomic_DNA"/>
</dbReference>
<reference evidence="1 2" key="1">
    <citation type="submission" date="2015-03" db="EMBL/GenBank/DDBJ databases">
        <authorList>
            <consortium name="Pathogen Informatics"/>
        </authorList>
    </citation>
    <scope>NUCLEOTIDE SEQUENCE [LARGE SCALE GENOMIC DNA]</scope>
    <source>
        <strain evidence="1 2">Bir 172</strain>
    </source>
</reference>
<dbReference type="Proteomes" id="UP000048948">
    <property type="component" value="Unassembled WGS sequence"/>
</dbReference>
<accession>A0A655AV19</accession>
<proteinExistence type="predicted"/>
<organism evidence="1 2">
    <name type="scientific">Mycobacterium tuberculosis</name>
    <dbReference type="NCBI Taxonomy" id="1773"/>
    <lineage>
        <taxon>Bacteria</taxon>
        <taxon>Bacillati</taxon>
        <taxon>Actinomycetota</taxon>
        <taxon>Actinomycetes</taxon>
        <taxon>Mycobacteriales</taxon>
        <taxon>Mycobacteriaceae</taxon>
        <taxon>Mycobacterium</taxon>
        <taxon>Mycobacterium tuberculosis complex</taxon>
    </lineage>
</organism>
<protein>
    <submittedName>
        <fullName evidence="1">Uncharacterized protein</fullName>
    </submittedName>
</protein>
<gene>
    <name evidence="1" type="ORF">ERS027646_04617</name>
</gene>
<dbReference type="AlphaFoldDB" id="A0A655AV19"/>
<evidence type="ECO:0000313" key="1">
    <source>
        <dbReference type="EMBL" id="CKU24049.1"/>
    </source>
</evidence>